<dbReference type="Gene3D" id="2.40.70.10">
    <property type="entry name" value="Acid Proteases"/>
    <property type="match status" value="1"/>
</dbReference>
<dbReference type="PANTHER" id="PTHR15503:SF22">
    <property type="entry name" value="TRANSPOSON TY3-I GAG POLYPROTEIN"/>
    <property type="match status" value="1"/>
</dbReference>
<sequence length="755" mass="84057">MSVPRATITNDDPAKKCARVSASAFDLALIRDMFEAFEEHADLANISNTKIVSRVVKNIKEPIVVCWLRSDKERILKLSLDALRNELRALLLEPNWESQVLRDIRRTCQEDDQAFLVFYHRLCELNRLLEDSESYLGDDELRAHMRAAMADSTRALYDDDAARLNALDDLTAWVKAVEVIDKKRRKDEKERDDAITAILAKRAKYASQAPAKRARDDDDSRNNKKSRVDENTRPQGAPAYSSDRPKPLDNAQRALLDANFGCRKCRRLFAFHRGGDNVCDFPKSNVKPITEKTVAAAKASLTNEQRAKLAAATKSKAAPVASVTDAAPAPAASVAATIPAQRNVPAQCVPARSAAVAAVIEDYQDDEEYSYSDSENDDLASRGVRAGSLPASSADNDSVHADTCPPQAHLYFQCLIEGEHTVAPHPTEGLIDDGSHLVLIDKVLVDQVGLRKRHLRNPISFDIAVSAPTASNDSLPPTATEYVKLRLHSRDQSYTTKTVRAIVVSGLCAPIILGLPFLYRNHIVIDHFLHTVVDARVNYDLLNPAPLPPHAKPRKKLREAMKEVMHQRKLLAAELRVVCEQRRVKLETEGRLKYGTPVDPVAAVRARIVSLAELEHLQNKGDALKAEFRPIFDAIPHVDDLPTDVYCEIKVKEAATTLTHRTYASPRKYREAWSTLIQKHLDAGRIRPSNSLFASPAMLIPKADKSVLPRWVNDFRVLNSNTVHNIFPLPRVDDILADCAKVDAVHPRQAHVILL</sequence>
<dbReference type="SUPFAM" id="SSF56672">
    <property type="entry name" value="DNA/RNA polymerases"/>
    <property type="match status" value="1"/>
</dbReference>
<dbReference type="AlphaFoldDB" id="A0AAD6YLA6"/>
<dbReference type="InterPro" id="IPR021109">
    <property type="entry name" value="Peptidase_aspartic_dom_sf"/>
</dbReference>
<proteinExistence type="predicted"/>
<name>A0AAD6YLA6_9AGAR</name>
<dbReference type="Proteomes" id="UP001219525">
    <property type="component" value="Unassembled WGS sequence"/>
</dbReference>
<dbReference type="InterPro" id="IPR043128">
    <property type="entry name" value="Rev_trsase/Diguanyl_cyclase"/>
</dbReference>
<reference evidence="2" key="1">
    <citation type="submission" date="2023-03" db="EMBL/GenBank/DDBJ databases">
        <title>Massive genome expansion in bonnet fungi (Mycena s.s.) driven by repeated elements and novel gene families across ecological guilds.</title>
        <authorList>
            <consortium name="Lawrence Berkeley National Laboratory"/>
            <person name="Harder C.B."/>
            <person name="Miyauchi S."/>
            <person name="Viragh M."/>
            <person name="Kuo A."/>
            <person name="Thoen E."/>
            <person name="Andreopoulos B."/>
            <person name="Lu D."/>
            <person name="Skrede I."/>
            <person name="Drula E."/>
            <person name="Henrissat B."/>
            <person name="Morin E."/>
            <person name="Kohler A."/>
            <person name="Barry K."/>
            <person name="LaButti K."/>
            <person name="Morin E."/>
            <person name="Salamov A."/>
            <person name="Lipzen A."/>
            <person name="Mereny Z."/>
            <person name="Hegedus B."/>
            <person name="Baldrian P."/>
            <person name="Stursova M."/>
            <person name="Weitz H."/>
            <person name="Taylor A."/>
            <person name="Grigoriev I.V."/>
            <person name="Nagy L.G."/>
            <person name="Martin F."/>
            <person name="Kauserud H."/>
        </authorList>
    </citation>
    <scope>NUCLEOTIDE SEQUENCE</scope>
    <source>
        <strain evidence="2">9144</strain>
    </source>
</reference>
<organism evidence="2 3">
    <name type="scientific">Mycena pura</name>
    <dbReference type="NCBI Taxonomy" id="153505"/>
    <lineage>
        <taxon>Eukaryota</taxon>
        <taxon>Fungi</taxon>
        <taxon>Dikarya</taxon>
        <taxon>Basidiomycota</taxon>
        <taxon>Agaricomycotina</taxon>
        <taxon>Agaricomycetes</taxon>
        <taxon>Agaricomycetidae</taxon>
        <taxon>Agaricales</taxon>
        <taxon>Marasmiineae</taxon>
        <taxon>Mycenaceae</taxon>
        <taxon>Mycena</taxon>
    </lineage>
</organism>
<feature type="compositionally biased region" description="Basic and acidic residues" evidence="1">
    <location>
        <begin position="213"/>
        <end position="232"/>
    </location>
</feature>
<dbReference type="InterPro" id="IPR043502">
    <property type="entry name" value="DNA/RNA_pol_sf"/>
</dbReference>
<evidence type="ECO:0000313" key="2">
    <source>
        <dbReference type="EMBL" id="KAJ7223019.1"/>
    </source>
</evidence>
<feature type="compositionally biased region" description="Acidic residues" evidence="1">
    <location>
        <begin position="367"/>
        <end position="378"/>
    </location>
</feature>
<comment type="caution">
    <text evidence="2">The sequence shown here is derived from an EMBL/GenBank/DDBJ whole genome shotgun (WGS) entry which is preliminary data.</text>
</comment>
<gene>
    <name evidence="2" type="ORF">GGX14DRAFT_656874</name>
</gene>
<evidence type="ECO:0000313" key="3">
    <source>
        <dbReference type="Proteomes" id="UP001219525"/>
    </source>
</evidence>
<evidence type="ECO:0000256" key="1">
    <source>
        <dbReference type="SAM" id="MobiDB-lite"/>
    </source>
</evidence>
<feature type="region of interest" description="Disordered" evidence="1">
    <location>
        <begin position="367"/>
        <end position="398"/>
    </location>
</feature>
<feature type="region of interest" description="Disordered" evidence="1">
    <location>
        <begin position="206"/>
        <end position="248"/>
    </location>
</feature>
<dbReference type="InterPro" id="IPR032567">
    <property type="entry name" value="RTL1-rel"/>
</dbReference>
<accession>A0AAD6YLA6</accession>
<dbReference type="Gene3D" id="3.30.70.270">
    <property type="match status" value="1"/>
</dbReference>
<dbReference type="CDD" id="cd00303">
    <property type="entry name" value="retropepsin_like"/>
    <property type="match status" value="1"/>
</dbReference>
<dbReference type="Gene3D" id="3.10.10.10">
    <property type="entry name" value="HIV Type 1 Reverse Transcriptase, subunit A, domain 1"/>
    <property type="match status" value="1"/>
</dbReference>
<keyword evidence="3" id="KW-1185">Reference proteome</keyword>
<protein>
    <submittedName>
        <fullName evidence="2">Uncharacterized protein</fullName>
    </submittedName>
</protein>
<dbReference type="EMBL" id="JARJCW010000006">
    <property type="protein sequence ID" value="KAJ7223019.1"/>
    <property type="molecule type" value="Genomic_DNA"/>
</dbReference>
<dbReference type="PANTHER" id="PTHR15503">
    <property type="entry name" value="LDOC1 RELATED"/>
    <property type="match status" value="1"/>
</dbReference>